<evidence type="ECO:0000256" key="4">
    <source>
        <dbReference type="ARBA" id="ARBA00022989"/>
    </source>
</evidence>
<proteinExistence type="predicted"/>
<dbReference type="Proteomes" id="UP001501084">
    <property type="component" value="Unassembled WGS sequence"/>
</dbReference>
<protein>
    <submittedName>
        <fullName evidence="8">APC family permease</fullName>
    </submittedName>
</protein>
<evidence type="ECO:0000256" key="7">
    <source>
        <dbReference type="SAM" id="Phobius"/>
    </source>
</evidence>
<dbReference type="InterPro" id="IPR050367">
    <property type="entry name" value="APC_superfamily"/>
</dbReference>
<keyword evidence="9" id="KW-1185">Reference proteome</keyword>
<reference evidence="9" key="1">
    <citation type="journal article" date="2019" name="Int. J. Syst. Evol. Microbiol.">
        <title>The Global Catalogue of Microorganisms (GCM) 10K type strain sequencing project: providing services to taxonomists for standard genome sequencing and annotation.</title>
        <authorList>
            <consortium name="The Broad Institute Genomics Platform"/>
            <consortium name="The Broad Institute Genome Sequencing Center for Infectious Disease"/>
            <person name="Wu L."/>
            <person name="Ma J."/>
        </authorList>
    </citation>
    <scope>NUCLEOTIDE SEQUENCE [LARGE SCALE GENOMIC DNA]</scope>
    <source>
        <strain evidence="9">JCM 14919</strain>
    </source>
</reference>
<feature type="region of interest" description="Disordered" evidence="6">
    <location>
        <begin position="1"/>
        <end position="21"/>
    </location>
</feature>
<dbReference type="PANTHER" id="PTHR42770:SF8">
    <property type="entry name" value="PUTRESCINE IMPORTER PUUP"/>
    <property type="match status" value="1"/>
</dbReference>
<feature type="transmembrane region" description="Helical" evidence="7">
    <location>
        <begin position="112"/>
        <end position="137"/>
    </location>
</feature>
<dbReference type="InterPro" id="IPR002293">
    <property type="entry name" value="AA/rel_permease1"/>
</dbReference>
<dbReference type="Pfam" id="PF13520">
    <property type="entry name" value="AA_permease_2"/>
    <property type="match status" value="1"/>
</dbReference>
<gene>
    <name evidence="8" type="ORF">GCM10009786_20640</name>
</gene>
<comment type="caution">
    <text evidence="8">The sequence shown here is derived from an EMBL/GenBank/DDBJ whole genome shotgun (WGS) entry which is preliminary data.</text>
</comment>
<feature type="transmembrane region" description="Helical" evidence="7">
    <location>
        <begin position="149"/>
        <end position="169"/>
    </location>
</feature>
<feature type="transmembrane region" description="Helical" evidence="7">
    <location>
        <begin position="73"/>
        <end position="91"/>
    </location>
</feature>
<keyword evidence="4 7" id="KW-1133">Transmembrane helix</keyword>
<feature type="transmembrane region" description="Helical" evidence="7">
    <location>
        <begin position="304"/>
        <end position="332"/>
    </location>
</feature>
<feature type="transmembrane region" description="Helical" evidence="7">
    <location>
        <begin position="253"/>
        <end position="273"/>
    </location>
</feature>
<evidence type="ECO:0000313" key="9">
    <source>
        <dbReference type="Proteomes" id="UP001501084"/>
    </source>
</evidence>
<feature type="transmembrane region" description="Helical" evidence="7">
    <location>
        <begin position="176"/>
        <end position="197"/>
    </location>
</feature>
<evidence type="ECO:0000256" key="6">
    <source>
        <dbReference type="SAM" id="MobiDB-lite"/>
    </source>
</evidence>
<keyword evidence="2" id="KW-1003">Cell membrane</keyword>
<evidence type="ECO:0000256" key="3">
    <source>
        <dbReference type="ARBA" id="ARBA00022692"/>
    </source>
</evidence>
<sequence>MVVVPQTESAHGTGTSRHITGDSVSEATGAHLKRTLGPITLTLFGLSYMAVGTVFTTYGIVNQLTEGHLVDSYIVALVVMLFTAASYAAMVRRYPVAGSAYTYSQQAFGGTTGFLTGWVLMLDYLFIPMINFLILGLYASTQFPSVPTWVFTLAALIAVFVFNVLGISLVGKINTVIVVVSLAAVIVFAILAIKAAINDPNAPSLLEPFIPGSVGYSPIFTGAAILALSFLGFDAVSTLSEEAKNPRRDIPRAIMLTTIIGGLIFIVVSYVGARAYYLDDWSTASTELLDAAGAVLFSHVGGEVLAAIFVIITVAGCFGSGLAGQVAVSRILYSMGRDGILPKPLGILSKRFGTPIVAATTVSIVALASLFVSLDQAAFMISFGALAAFAMVNLSVIRTYLFPKGGRTEPVSAWGWFRYGVIPLIGFGLTIWLWTSLEGLTWIVGGIWMLIGVVILALKTGFFRKPVPKLNFSEEIPSTEAIDALSAEYPLDAAEARSER</sequence>
<dbReference type="Gene3D" id="1.20.1740.10">
    <property type="entry name" value="Amino acid/polyamine transporter I"/>
    <property type="match status" value="1"/>
</dbReference>
<comment type="subcellular location">
    <subcellularLocation>
        <location evidence="1">Cell membrane</location>
        <topology evidence="1">Multi-pass membrane protein</topology>
    </subcellularLocation>
</comment>
<feature type="transmembrane region" description="Helical" evidence="7">
    <location>
        <begin position="352"/>
        <end position="372"/>
    </location>
</feature>
<accession>A0ABP5MYD6</accession>
<feature type="transmembrane region" description="Helical" evidence="7">
    <location>
        <begin position="209"/>
        <end position="233"/>
    </location>
</feature>
<keyword evidence="5 7" id="KW-0472">Membrane</keyword>
<keyword evidence="3 7" id="KW-0812">Transmembrane</keyword>
<evidence type="ECO:0000256" key="5">
    <source>
        <dbReference type="ARBA" id="ARBA00023136"/>
    </source>
</evidence>
<evidence type="ECO:0000256" key="1">
    <source>
        <dbReference type="ARBA" id="ARBA00004651"/>
    </source>
</evidence>
<evidence type="ECO:0000256" key="2">
    <source>
        <dbReference type="ARBA" id="ARBA00022475"/>
    </source>
</evidence>
<organism evidence="8 9">
    <name type="scientific">Leucobacter alluvii</name>
    <dbReference type="NCBI Taxonomy" id="340321"/>
    <lineage>
        <taxon>Bacteria</taxon>
        <taxon>Bacillati</taxon>
        <taxon>Actinomycetota</taxon>
        <taxon>Actinomycetes</taxon>
        <taxon>Micrococcales</taxon>
        <taxon>Microbacteriaceae</taxon>
        <taxon>Leucobacter</taxon>
    </lineage>
</organism>
<name>A0ABP5MYD6_9MICO</name>
<feature type="transmembrane region" description="Helical" evidence="7">
    <location>
        <begin position="440"/>
        <end position="458"/>
    </location>
</feature>
<dbReference type="EMBL" id="BAAAOP010000007">
    <property type="protein sequence ID" value="GAA2189049.1"/>
    <property type="molecule type" value="Genomic_DNA"/>
</dbReference>
<feature type="transmembrane region" description="Helical" evidence="7">
    <location>
        <begin position="41"/>
        <end position="61"/>
    </location>
</feature>
<evidence type="ECO:0000313" key="8">
    <source>
        <dbReference type="EMBL" id="GAA2189049.1"/>
    </source>
</evidence>
<dbReference type="PANTHER" id="PTHR42770">
    <property type="entry name" value="AMINO ACID TRANSPORTER-RELATED"/>
    <property type="match status" value="1"/>
</dbReference>
<dbReference type="PIRSF" id="PIRSF006060">
    <property type="entry name" value="AA_transporter"/>
    <property type="match status" value="1"/>
</dbReference>
<feature type="transmembrane region" description="Helical" evidence="7">
    <location>
        <begin position="413"/>
        <end position="434"/>
    </location>
</feature>
<feature type="transmembrane region" description="Helical" evidence="7">
    <location>
        <begin position="378"/>
        <end position="401"/>
    </location>
</feature>